<feature type="compositionally biased region" description="Polar residues" evidence="1">
    <location>
        <begin position="1"/>
        <end position="18"/>
    </location>
</feature>
<sequence length="71" mass="7874">MPLFTQTKKVNSEASLQKNKQEQEEKPNASHTFLKDPVRNSNVPDILGRFVDPMGAQLTYTQGIDPTNTGA</sequence>
<keyword evidence="3" id="KW-1185">Reference proteome</keyword>
<dbReference type="OrthoDB" id="2355621at2759"/>
<dbReference type="EMBL" id="JAEPRB010000046">
    <property type="protein sequence ID" value="KAG2224269.1"/>
    <property type="molecule type" value="Genomic_DNA"/>
</dbReference>
<dbReference type="Proteomes" id="UP000646827">
    <property type="component" value="Unassembled WGS sequence"/>
</dbReference>
<reference evidence="2 3" key="1">
    <citation type="submission" date="2020-12" db="EMBL/GenBank/DDBJ databases">
        <title>Metabolic potential, ecology and presence of endohyphal bacteria is reflected in genomic diversity of Mucoromycotina.</title>
        <authorList>
            <person name="Muszewska A."/>
            <person name="Okrasinska A."/>
            <person name="Steczkiewicz K."/>
            <person name="Drgas O."/>
            <person name="Orlowska M."/>
            <person name="Perlinska-Lenart U."/>
            <person name="Aleksandrzak-Piekarczyk T."/>
            <person name="Szatraj K."/>
            <person name="Zielenkiewicz U."/>
            <person name="Pilsyk S."/>
            <person name="Malc E."/>
            <person name="Mieczkowski P."/>
            <person name="Kruszewska J.S."/>
            <person name="Biernat P."/>
            <person name="Pawlowska J."/>
        </authorList>
    </citation>
    <scope>NUCLEOTIDE SEQUENCE [LARGE SCALE GENOMIC DNA]</scope>
    <source>
        <strain evidence="2 3">CBS 142.35</strain>
    </source>
</reference>
<feature type="region of interest" description="Disordered" evidence="1">
    <location>
        <begin position="1"/>
        <end position="40"/>
    </location>
</feature>
<feature type="compositionally biased region" description="Basic and acidic residues" evidence="1">
    <location>
        <begin position="19"/>
        <end position="38"/>
    </location>
</feature>
<evidence type="ECO:0000256" key="1">
    <source>
        <dbReference type="SAM" id="MobiDB-lite"/>
    </source>
</evidence>
<proteinExistence type="predicted"/>
<evidence type="ECO:0000313" key="3">
    <source>
        <dbReference type="Proteomes" id="UP000646827"/>
    </source>
</evidence>
<dbReference type="AlphaFoldDB" id="A0A8H7S7N8"/>
<organism evidence="2 3">
    <name type="scientific">Circinella minor</name>
    <dbReference type="NCBI Taxonomy" id="1195481"/>
    <lineage>
        <taxon>Eukaryota</taxon>
        <taxon>Fungi</taxon>
        <taxon>Fungi incertae sedis</taxon>
        <taxon>Mucoromycota</taxon>
        <taxon>Mucoromycotina</taxon>
        <taxon>Mucoromycetes</taxon>
        <taxon>Mucorales</taxon>
        <taxon>Lichtheimiaceae</taxon>
        <taxon>Circinella</taxon>
    </lineage>
</organism>
<comment type="caution">
    <text evidence="2">The sequence shown here is derived from an EMBL/GenBank/DDBJ whole genome shotgun (WGS) entry which is preliminary data.</text>
</comment>
<protein>
    <submittedName>
        <fullName evidence="2">Uncharacterized protein</fullName>
    </submittedName>
</protein>
<name>A0A8H7S7N8_9FUNG</name>
<accession>A0A8H7S7N8</accession>
<evidence type="ECO:0000313" key="2">
    <source>
        <dbReference type="EMBL" id="KAG2224269.1"/>
    </source>
</evidence>
<gene>
    <name evidence="2" type="ORF">INT45_000300</name>
</gene>